<proteinExistence type="predicted"/>
<sequence>MHIRHLLTGLLVGSLFSGCARSTEPTSSDPAPPVSNKALTYDFDSTPVGQVPPGFTAALTGAGAPGEWRVQQADDAPSGRQVLVQLSDDRTNARYPHLVRDDASARDADISVRFKTLSGTVDASGGIVFRYQDRGNYYVVRANSLEDNVVAYKTQNGKRSNIGVKGKGSAYGVEAEVPHQQWNTLRVIAKGPVFEVFLNGRKLFEVEDATFTAPGKIGLWTKADAVTQFDDLSATSLDKRE</sequence>
<evidence type="ECO:0000259" key="1">
    <source>
        <dbReference type="Pfam" id="PF06439"/>
    </source>
</evidence>
<dbReference type="InterPro" id="IPR010496">
    <property type="entry name" value="AL/BT2_dom"/>
</dbReference>
<dbReference type="OrthoDB" id="9760711at2"/>
<accession>A0A562LV36</accession>
<name>A0A562LV36_9GAMM</name>
<dbReference type="PROSITE" id="PS51257">
    <property type="entry name" value="PROKAR_LIPOPROTEIN"/>
    <property type="match status" value="1"/>
</dbReference>
<dbReference type="Pfam" id="PF06439">
    <property type="entry name" value="3keto-disac_hyd"/>
    <property type="match status" value="1"/>
</dbReference>
<feature type="domain" description="3-keto-alpha-glucoside-1,2-lyase/3-keto-2-hydroxy-glucal hydratase" evidence="1">
    <location>
        <begin position="68"/>
        <end position="231"/>
    </location>
</feature>
<dbReference type="Gene3D" id="2.60.120.560">
    <property type="entry name" value="Exo-inulinase, domain 1"/>
    <property type="match status" value="1"/>
</dbReference>
<evidence type="ECO:0000313" key="2">
    <source>
        <dbReference type="EMBL" id="TWI11510.1"/>
    </source>
</evidence>
<organism evidence="2 3">
    <name type="scientific">Aerolutibacter ruishenii</name>
    <dbReference type="NCBI Taxonomy" id="686800"/>
    <lineage>
        <taxon>Bacteria</taxon>
        <taxon>Pseudomonadati</taxon>
        <taxon>Pseudomonadota</taxon>
        <taxon>Gammaproteobacteria</taxon>
        <taxon>Lysobacterales</taxon>
        <taxon>Lysobacteraceae</taxon>
        <taxon>Aerolutibacter</taxon>
    </lineage>
</organism>
<comment type="caution">
    <text evidence="2">The sequence shown here is derived from an EMBL/GenBank/DDBJ whole genome shotgun (WGS) entry which is preliminary data.</text>
</comment>
<dbReference type="RefSeq" id="WP_158636293.1">
    <property type="nucleotide sequence ID" value="NZ_VLKP01000005.1"/>
</dbReference>
<dbReference type="AlphaFoldDB" id="A0A562LV36"/>
<gene>
    <name evidence="2" type="ORF">IP93_01406</name>
</gene>
<keyword evidence="3" id="KW-1185">Reference proteome</keyword>
<reference evidence="2 3" key="1">
    <citation type="journal article" date="2015" name="Stand. Genomic Sci.">
        <title>Genomic Encyclopedia of Bacterial and Archaeal Type Strains, Phase III: the genomes of soil and plant-associated and newly described type strains.</title>
        <authorList>
            <person name="Whitman W.B."/>
            <person name="Woyke T."/>
            <person name="Klenk H.P."/>
            <person name="Zhou Y."/>
            <person name="Lilburn T.G."/>
            <person name="Beck B.J."/>
            <person name="De Vos P."/>
            <person name="Vandamme P."/>
            <person name="Eisen J.A."/>
            <person name="Garrity G."/>
            <person name="Hugenholtz P."/>
            <person name="Kyrpides N.C."/>
        </authorList>
    </citation>
    <scope>NUCLEOTIDE SEQUENCE [LARGE SCALE GENOMIC DNA]</scope>
    <source>
        <strain evidence="2 3">CGMCC 1.10136</strain>
    </source>
</reference>
<dbReference type="GO" id="GO:0016787">
    <property type="term" value="F:hydrolase activity"/>
    <property type="evidence" value="ECO:0007669"/>
    <property type="project" value="InterPro"/>
</dbReference>
<dbReference type="EMBL" id="VLKP01000005">
    <property type="protein sequence ID" value="TWI11510.1"/>
    <property type="molecule type" value="Genomic_DNA"/>
</dbReference>
<evidence type="ECO:0000313" key="3">
    <source>
        <dbReference type="Proteomes" id="UP000316471"/>
    </source>
</evidence>
<protein>
    <submittedName>
        <fullName evidence="2">Uncharacterized protein DUF1080</fullName>
    </submittedName>
</protein>
<dbReference type="Proteomes" id="UP000316471">
    <property type="component" value="Unassembled WGS sequence"/>
</dbReference>